<dbReference type="RefSeq" id="WP_017023688.1">
    <property type="nucleotide sequence ID" value="NZ_AJYK02000029.1"/>
</dbReference>
<dbReference type="OrthoDB" id="5879106at2"/>
<accession>A0A1E5E4E8</accession>
<protein>
    <submittedName>
        <fullName evidence="1">Uncharacterized protein</fullName>
    </submittedName>
</protein>
<dbReference type="EMBL" id="AJYK02000029">
    <property type="protein sequence ID" value="OEF27636.1"/>
    <property type="molecule type" value="Genomic_DNA"/>
</dbReference>
<evidence type="ECO:0000313" key="1">
    <source>
        <dbReference type="EMBL" id="OEF27636.1"/>
    </source>
</evidence>
<sequence length="108" mass="12794">MRSILFTLIFLSQITYADDDSKRYKAAKFYKQQAQSAVYASKANVKGDCQLMLTMHHIDQKYAQLKRIKYTGSPKVCKVAKRELKSYINKNIRYDITEKYLRIEVSRW</sequence>
<organism evidence="1 2">
    <name type="scientific">Vibrio rumoiensis 1S-45</name>
    <dbReference type="NCBI Taxonomy" id="1188252"/>
    <lineage>
        <taxon>Bacteria</taxon>
        <taxon>Pseudomonadati</taxon>
        <taxon>Pseudomonadota</taxon>
        <taxon>Gammaproteobacteria</taxon>
        <taxon>Vibrionales</taxon>
        <taxon>Vibrionaceae</taxon>
        <taxon>Vibrio</taxon>
    </lineage>
</organism>
<proteinExistence type="predicted"/>
<reference evidence="1 2" key="1">
    <citation type="journal article" date="2012" name="Science">
        <title>Ecological populations of bacteria act as socially cohesive units of antibiotic production and resistance.</title>
        <authorList>
            <person name="Cordero O.X."/>
            <person name="Wildschutte H."/>
            <person name="Kirkup B."/>
            <person name="Proehl S."/>
            <person name="Ngo L."/>
            <person name="Hussain F."/>
            <person name="Le Roux F."/>
            <person name="Mincer T."/>
            <person name="Polz M.F."/>
        </authorList>
    </citation>
    <scope>NUCLEOTIDE SEQUENCE [LARGE SCALE GENOMIC DNA]</scope>
    <source>
        <strain evidence="1 2">1S-45</strain>
    </source>
</reference>
<dbReference type="AlphaFoldDB" id="A0A1E5E4E8"/>
<keyword evidence="2" id="KW-1185">Reference proteome</keyword>
<name>A0A1E5E4E8_9VIBR</name>
<evidence type="ECO:0000313" key="2">
    <source>
        <dbReference type="Proteomes" id="UP000094070"/>
    </source>
</evidence>
<dbReference type="Proteomes" id="UP000094070">
    <property type="component" value="Unassembled WGS sequence"/>
</dbReference>
<gene>
    <name evidence="1" type="ORF">A1QC_06280</name>
</gene>
<comment type="caution">
    <text evidence="1">The sequence shown here is derived from an EMBL/GenBank/DDBJ whole genome shotgun (WGS) entry which is preliminary data.</text>
</comment>